<protein>
    <submittedName>
        <fullName evidence="2">Membrane protein YhiD involved in acid resistance</fullName>
    </submittedName>
</protein>
<gene>
    <name evidence="2" type="ORF">ABID21_000018</name>
</gene>
<evidence type="ECO:0000256" key="1">
    <source>
        <dbReference type="SAM" id="Phobius"/>
    </source>
</evidence>
<name>A0ABV2H072_9HYPH</name>
<comment type="caution">
    <text evidence="2">The sequence shown here is derived from an EMBL/GenBank/DDBJ whole genome shotgun (WGS) entry which is preliminary data.</text>
</comment>
<dbReference type="EMBL" id="JBEPLJ010000001">
    <property type="protein sequence ID" value="MET3583926.1"/>
    <property type="molecule type" value="Genomic_DNA"/>
</dbReference>
<evidence type="ECO:0000313" key="3">
    <source>
        <dbReference type="Proteomes" id="UP001549031"/>
    </source>
</evidence>
<dbReference type="Proteomes" id="UP001549031">
    <property type="component" value="Unassembled WGS sequence"/>
</dbReference>
<accession>A0ABV2H072</accession>
<organism evidence="2 3">
    <name type="scientific">Pseudorhizobium tarimense</name>
    <dbReference type="NCBI Taxonomy" id="1079109"/>
    <lineage>
        <taxon>Bacteria</taxon>
        <taxon>Pseudomonadati</taxon>
        <taxon>Pseudomonadota</taxon>
        <taxon>Alphaproteobacteria</taxon>
        <taxon>Hyphomicrobiales</taxon>
        <taxon>Rhizobiaceae</taxon>
        <taxon>Rhizobium/Agrobacterium group</taxon>
        <taxon>Pseudorhizobium</taxon>
    </lineage>
</organism>
<sequence length="37" mass="4010">MDRLRIWMAAAGGLIIDTGLAWIAHGTSVIVCRRPTS</sequence>
<feature type="transmembrane region" description="Helical" evidence="1">
    <location>
        <begin position="6"/>
        <end position="32"/>
    </location>
</feature>
<evidence type="ECO:0000313" key="2">
    <source>
        <dbReference type="EMBL" id="MET3583926.1"/>
    </source>
</evidence>
<keyword evidence="1" id="KW-1133">Transmembrane helix</keyword>
<reference evidence="2 3" key="1">
    <citation type="submission" date="2024-06" db="EMBL/GenBank/DDBJ databases">
        <title>Genomic Encyclopedia of Type Strains, Phase IV (KMG-IV): sequencing the most valuable type-strain genomes for metagenomic binning, comparative biology and taxonomic classification.</title>
        <authorList>
            <person name="Goeker M."/>
        </authorList>
    </citation>
    <scope>NUCLEOTIDE SEQUENCE [LARGE SCALE GENOMIC DNA]</scope>
    <source>
        <strain evidence="2 3">DSM 105042</strain>
    </source>
</reference>
<proteinExistence type="predicted"/>
<keyword evidence="3" id="KW-1185">Reference proteome</keyword>
<keyword evidence="1" id="KW-0812">Transmembrane</keyword>
<keyword evidence="1" id="KW-0472">Membrane</keyword>